<dbReference type="EMBL" id="LNGE01000053">
    <property type="protein sequence ID" value="KYC44598.1"/>
    <property type="molecule type" value="Genomic_DNA"/>
</dbReference>
<dbReference type="Pfam" id="PF00364">
    <property type="entry name" value="Biotin_lipoyl"/>
    <property type="match status" value="1"/>
</dbReference>
<evidence type="ECO:0000259" key="2">
    <source>
        <dbReference type="PROSITE" id="PS50968"/>
    </source>
</evidence>
<keyword evidence="3" id="KW-0670">Pyruvate</keyword>
<dbReference type="InterPro" id="IPR011053">
    <property type="entry name" value="Single_hybrid_motif"/>
</dbReference>
<dbReference type="InterPro" id="IPR050709">
    <property type="entry name" value="Biotin_Carboxyl_Carrier/Decarb"/>
</dbReference>
<dbReference type="InterPro" id="IPR000089">
    <property type="entry name" value="Biotin_lipoyl"/>
</dbReference>
<dbReference type="PROSITE" id="PS00188">
    <property type="entry name" value="BIOTIN"/>
    <property type="match status" value="1"/>
</dbReference>
<keyword evidence="1" id="KW-0092">Biotin</keyword>
<comment type="caution">
    <text evidence="3">The sequence shown here is derived from an EMBL/GenBank/DDBJ whole genome shotgun (WGS) entry which is preliminary data.</text>
</comment>
<dbReference type="SUPFAM" id="SSF51230">
    <property type="entry name" value="Single hybrid motif"/>
    <property type="match status" value="1"/>
</dbReference>
<dbReference type="PANTHER" id="PTHR45266">
    <property type="entry name" value="OXALOACETATE DECARBOXYLASE ALPHA CHAIN"/>
    <property type="match status" value="1"/>
</dbReference>
<evidence type="ECO:0000256" key="1">
    <source>
        <dbReference type="ARBA" id="ARBA00023267"/>
    </source>
</evidence>
<evidence type="ECO:0000313" key="3">
    <source>
        <dbReference type="EMBL" id="KYC44598.1"/>
    </source>
</evidence>
<dbReference type="CDD" id="cd06850">
    <property type="entry name" value="biotinyl_domain"/>
    <property type="match status" value="1"/>
</dbReference>
<dbReference type="PROSITE" id="PS50968">
    <property type="entry name" value="BIOTINYL_LIPOYL"/>
    <property type="match status" value="1"/>
</dbReference>
<accession>A0A150II88</accession>
<dbReference type="Proteomes" id="UP000091929">
    <property type="component" value="Unassembled WGS sequence"/>
</dbReference>
<dbReference type="AlphaFoldDB" id="A0A150II88"/>
<reference evidence="6 7" key="1">
    <citation type="journal article" date="2016" name="ISME J.">
        <title>Chasing the elusive Euryarchaeota class WSA2: genomes reveal a uniquely fastidious methyl-reducing methanogen.</title>
        <authorList>
            <person name="Nobu M.K."/>
            <person name="Narihiro T."/>
            <person name="Kuroda K."/>
            <person name="Mei R."/>
            <person name="Liu W.T."/>
        </authorList>
    </citation>
    <scope>NUCLEOTIDE SEQUENCE [LARGE SCALE GENOMIC DNA]</scope>
    <source>
        <strain evidence="3">B03fssc0709_Meth_Bin005</strain>
        <strain evidence="4">B15fssc0709_Meth_Bin003</strain>
        <strain evidence="5">BMIXfssc0709_Meth_Bin006</strain>
    </source>
</reference>
<dbReference type="Proteomes" id="UP000092401">
    <property type="component" value="Unassembled WGS sequence"/>
</dbReference>
<accession>A0A150IPP7</accession>
<dbReference type="EC" id="6.4.1.1" evidence="3"/>
<accession>A0A150IWZ3</accession>
<name>A0A150II88_9EURY</name>
<dbReference type="Gene3D" id="2.40.50.100">
    <property type="match status" value="1"/>
</dbReference>
<dbReference type="EMBL" id="LNJC01000044">
    <property type="protein sequence ID" value="KYC49184.1"/>
    <property type="molecule type" value="Genomic_DNA"/>
</dbReference>
<dbReference type="Proteomes" id="UP000092403">
    <property type="component" value="Unassembled WGS sequence"/>
</dbReference>
<evidence type="ECO:0000313" key="6">
    <source>
        <dbReference type="Proteomes" id="UP000091929"/>
    </source>
</evidence>
<dbReference type="GO" id="GO:0004736">
    <property type="term" value="F:pyruvate carboxylase activity"/>
    <property type="evidence" value="ECO:0007669"/>
    <property type="project" value="UniProtKB-EC"/>
</dbReference>
<evidence type="ECO:0000313" key="4">
    <source>
        <dbReference type="EMBL" id="KYC46953.1"/>
    </source>
</evidence>
<evidence type="ECO:0000313" key="5">
    <source>
        <dbReference type="EMBL" id="KYC49184.1"/>
    </source>
</evidence>
<organism evidence="3 7">
    <name type="scientific">Candidatus Methanofastidiosum methylothiophilum</name>
    <dbReference type="NCBI Taxonomy" id="1705564"/>
    <lineage>
        <taxon>Archaea</taxon>
        <taxon>Methanobacteriati</taxon>
        <taxon>Methanobacteriota</taxon>
        <taxon>Stenosarchaea group</taxon>
        <taxon>Candidatus Methanofastidiosia</taxon>
        <taxon>Candidatus Methanofastidiosales</taxon>
        <taxon>Candidatus Methanofastidiosaceae</taxon>
        <taxon>Candidatus Methanofastidiosum</taxon>
    </lineage>
</organism>
<keyword evidence="3" id="KW-0436">Ligase</keyword>
<protein>
    <submittedName>
        <fullName evidence="3">Pyruvate carboxylase subunit B</fullName>
        <ecNumber evidence="3">6.4.1.1</ecNumber>
    </submittedName>
</protein>
<dbReference type="InterPro" id="IPR001882">
    <property type="entry name" value="Biotin_BS"/>
</dbReference>
<gene>
    <name evidence="3" type="primary">pycB_4</name>
    <name evidence="3" type="ORF">APG10_01596</name>
    <name evidence="4" type="ORF">APG11_01546</name>
    <name evidence="5" type="ORF">APG12_01640</name>
</gene>
<feature type="domain" description="Lipoyl-binding" evidence="2">
    <location>
        <begin position="51"/>
        <end position="126"/>
    </location>
</feature>
<proteinExistence type="predicted"/>
<dbReference type="PANTHER" id="PTHR45266:SF3">
    <property type="entry name" value="OXALOACETATE DECARBOXYLASE ALPHA CHAIN"/>
    <property type="match status" value="1"/>
</dbReference>
<dbReference type="EMBL" id="LNGF01000038">
    <property type="protein sequence ID" value="KYC46953.1"/>
    <property type="molecule type" value="Genomic_DNA"/>
</dbReference>
<sequence>MDEFKIKVDGKEHQIKLKKVADGEYQVLYDEFIYEVSILKKIQNKKSESHYRKENDIIYVDSIIGGIVLKLSKNAGERVVKGEPIMTLIAMKMETEINAPEAGLLSRISVYEGMIVEKGELLFVIDTK</sequence>
<evidence type="ECO:0000313" key="7">
    <source>
        <dbReference type="Proteomes" id="UP000092401"/>
    </source>
</evidence>